<proteinExistence type="predicted"/>
<dbReference type="PANTHER" id="PTHR34482">
    <property type="entry name" value="DNA DAMAGE-INDUCIBLE PROTEIN 1-LIKE"/>
    <property type="match status" value="1"/>
</dbReference>
<evidence type="ECO:0000259" key="2">
    <source>
        <dbReference type="Pfam" id="PF03732"/>
    </source>
</evidence>
<dbReference type="InterPro" id="IPR005162">
    <property type="entry name" value="Retrotrans_gag_dom"/>
</dbReference>
<protein>
    <submittedName>
        <fullName evidence="3">1-phosphatidylinositol-4,5-bisphosphate phosphodiesterase beta-2</fullName>
    </submittedName>
</protein>
<keyword evidence="4" id="KW-1185">Reference proteome</keyword>
<dbReference type="EMBL" id="SMMG02000007">
    <property type="protein sequence ID" value="KAA3466851.1"/>
    <property type="molecule type" value="Genomic_DNA"/>
</dbReference>
<evidence type="ECO:0000313" key="4">
    <source>
        <dbReference type="Proteomes" id="UP000325315"/>
    </source>
</evidence>
<dbReference type="AlphaFoldDB" id="A0A5B6VCT6"/>
<gene>
    <name evidence="3" type="ORF">EPI10_001915</name>
</gene>
<dbReference type="OrthoDB" id="2272416at2759"/>
<accession>A0A5B6VCT6</accession>
<dbReference type="Pfam" id="PF03732">
    <property type="entry name" value="Retrotrans_gag"/>
    <property type="match status" value="1"/>
</dbReference>
<organism evidence="3 4">
    <name type="scientific">Gossypium australe</name>
    <dbReference type="NCBI Taxonomy" id="47621"/>
    <lineage>
        <taxon>Eukaryota</taxon>
        <taxon>Viridiplantae</taxon>
        <taxon>Streptophyta</taxon>
        <taxon>Embryophyta</taxon>
        <taxon>Tracheophyta</taxon>
        <taxon>Spermatophyta</taxon>
        <taxon>Magnoliopsida</taxon>
        <taxon>eudicotyledons</taxon>
        <taxon>Gunneridae</taxon>
        <taxon>Pentapetalae</taxon>
        <taxon>rosids</taxon>
        <taxon>malvids</taxon>
        <taxon>Malvales</taxon>
        <taxon>Malvaceae</taxon>
        <taxon>Malvoideae</taxon>
        <taxon>Gossypium</taxon>
    </lineage>
</organism>
<comment type="caution">
    <text evidence="3">The sequence shown here is derived from an EMBL/GenBank/DDBJ whole genome shotgun (WGS) entry which is preliminary data.</text>
</comment>
<evidence type="ECO:0000256" key="1">
    <source>
        <dbReference type="SAM" id="MobiDB-lite"/>
    </source>
</evidence>
<evidence type="ECO:0000313" key="3">
    <source>
        <dbReference type="EMBL" id="KAA3466851.1"/>
    </source>
</evidence>
<feature type="domain" description="Retrotransposon gag" evidence="2">
    <location>
        <begin position="76"/>
        <end position="150"/>
    </location>
</feature>
<reference evidence="4" key="1">
    <citation type="journal article" date="2019" name="Plant Biotechnol. J.">
        <title>Genome sequencing of the Australian wild diploid species Gossypium australe highlights disease resistance and delayed gland morphogenesis.</title>
        <authorList>
            <person name="Cai Y."/>
            <person name="Cai X."/>
            <person name="Wang Q."/>
            <person name="Wang P."/>
            <person name="Zhang Y."/>
            <person name="Cai C."/>
            <person name="Xu Y."/>
            <person name="Wang K."/>
            <person name="Zhou Z."/>
            <person name="Wang C."/>
            <person name="Geng S."/>
            <person name="Li B."/>
            <person name="Dong Q."/>
            <person name="Hou Y."/>
            <person name="Wang H."/>
            <person name="Ai P."/>
            <person name="Liu Z."/>
            <person name="Yi F."/>
            <person name="Sun M."/>
            <person name="An G."/>
            <person name="Cheng J."/>
            <person name="Zhang Y."/>
            <person name="Shi Q."/>
            <person name="Xie Y."/>
            <person name="Shi X."/>
            <person name="Chang Y."/>
            <person name="Huang F."/>
            <person name="Chen Y."/>
            <person name="Hong S."/>
            <person name="Mi L."/>
            <person name="Sun Q."/>
            <person name="Zhang L."/>
            <person name="Zhou B."/>
            <person name="Peng R."/>
            <person name="Zhang X."/>
            <person name="Liu F."/>
        </authorList>
    </citation>
    <scope>NUCLEOTIDE SEQUENCE [LARGE SCALE GENOMIC DNA]</scope>
    <source>
        <strain evidence="4">cv. PA1801</strain>
    </source>
</reference>
<name>A0A5B6VCT6_9ROSI</name>
<feature type="region of interest" description="Disordered" evidence="1">
    <location>
        <begin position="182"/>
        <end position="210"/>
    </location>
</feature>
<dbReference type="Proteomes" id="UP000325315">
    <property type="component" value="Unassembled WGS sequence"/>
</dbReference>
<dbReference type="PANTHER" id="PTHR34482:SF36">
    <property type="entry name" value="RETROTRANSPOSON GAG DOMAIN-CONTAINING PROTEIN"/>
    <property type="match status" value="1"/>
</dbReference>
<sequence length="234" mass="26332">MGVSTAVWTSQYVCPVLTRLRHTGMSEAVGGARPAHTGVDVTRVAPNVAEYWIEATERIMDDLDFTAEQKLKRAGIQPNRLTWDYFKTAFQSKYVAANYIDVTRRKFLNLTQGDCSGAEYEAEFLSLSRCARGMVATEYERCFCFEDGLRDSLRREPEFATLVDKAKITEEVKCAECQNRKKEKNKRESEPSNSVMRPKKKAKSIGPVRVGPPVTPTGVALCGHCGRRRLLELV</sequence>